<dbReference type="AlphaFoldDB" id="A0A9W8RR64"/>
<accession>A0A9W8RR64</accession>
<reference evidence="2" key="1">
    <citation type="submission" date="2022-09" db="EMBL/GenBank/DDBJ databases">
        <title>Fusarium specimens isolated from Avocado Roots.</title>
        <authorList>
            <person name="Stajich J."/>
            <person name="Roper C."/>
            <person name="Heimlech-Rivalta G."/>
        </authorList>
    </citation>
    <scope>NUCLEOTIDE SEQUENCE</scope>
    <source>
        <strain evidence="2">CF00136</strain>
    </source>
</reference>
<organism evidence="2 3">
    <name type="scientific">Fusarium torreyae</name>
    <dbReference type="NCBI Taxonomy" id="1237075"/>
    <lineage>
        <taxon>Eukaryota</taxon>
        <taxon>Fungi</taxon>
        <taxon>Dikarya</taxon>
        <taxon>Ascomycota</taxon>
        <taxon>Pezizomycotina</taxon>
        <taxon>Sordariomycetes</taxon>
        <taxon>Hypocreomycetidae</taxon>
        <taxon>Hypocreales</taxon>
        <taxon>Nectriaceae</taxon>
        <taxon>Fusarium</taxon>
    </lineage>
</organism>
<keyword evidence="3" id="KW-1185">Reference proteome</keyword>
<protein>
    <recommendedName>
        <fullName evidence="1">Heterokaryon incompatibility domain-containing protein</fullName>
    </recommendedName>
</protein>
<name>A0A9W8RR64_9HYPO</name>
<evidence type="ECO:0000313" key="3">
    <source>
        <dbReference type="Proteomes" id="UP001152049"/>
    </source>
</evidence>
<dbReference type="Pfam" id="PF06985">
    <property type="entry name" value="HET"/>
    <property type="match status" value="1"/>
</dbReference>
<dbReference type="PANTHER" id="PTHR33112:SF16">
    <property type="entry name" value="HETEROKARYON INCOMPATIBILITY DOMAIN-CONTAINING PROTEIN"/>
    <property type="match status" value="1"/>
</dbReference>
<dbReference type="PANTHER" id="PTHR33112">
    <property type="entry name" value="DOMAIN PROTEIN, PUTATIVE-RELATED"/>
    <property type="match status" value="1"/>
</dbReference>
<evidence type="ECO:0000259" key="1">
    <source>
        <dbReference type="Pfam" id="PF06985"/>
    </source>
</evidence>
<dbReference type="OrthoDB" id="5362512at2759"/>
<dbReference type="Proteomes" id="UP001152049">
    <property type="component" value="Unassembled WGS sequence"/>
</dbReference>
<gene>
    <name evidence="2" type="ORF">NW762_012181</name>
</gene>
<comment type="caution">
    <text evidence="2">The sequence shown here is derived from an EMBL/GenBank/DDBJ whole genome shotgun (WGS) entry which is preliminary data.</text>
</comment>
<proteinExistence type="predicted"/>
<feature type="domain" description="Heterokaryon incompatibility" evidence="1">
    <location>
        <begin position="148"/>
        <end position="294"/>
    </location>
</feature>
<evidence type="ECO:0000313" key="2">
    <source>
        <dbReference type="EMBL" id="KAJ4249838.1"/>
    </source>
</evidence>
<sequence>MTSEPLSTGVLQPPAALCDRCQRPFDPWPHPEPLGLDFRWYDTVAEVEESARSGCVLCTQLLINGQLEGPQDESEKIVSNVGKFAIYRLNDERNPEEGMLVLISMYWFEDPAHSDTTAETLPTRLIVIDEDEPRLCADTSAICKSTPYASLSHCWGLKKFLTLTKSNFSDFTKCIPSKDLPKTFQEAIHIARTLGFKYIWIDSLCIIQDDAEDWKHESVRMGSVYGRSGLNIAATSASDGQVGCLFDREENWRCQVLLGKDGPTSRLYECFPPGLLEQPIDEIPLMSRAWVVQERFLSPRTLHFTKQQIFWVCRSLTACEIWNEGIPRVQHYLNCSLDLPKGDDWLSRSGWPSIVEQYSSCRLTFGRDKLVAISAIAQLIQRDTPDEYIAGMWKNELAAQLCWGTSRGQRYDPAVAPTWLWASNSGSIKYFNSAPYTWPVTKEYIDIQNIDVEYLTPSNPFGEIVRGTLEIKCEYLKECTVYASLNNRGIIIDENRTLRGRTIIESMDFDDFEQHAGNETFRAFWLPIVFRSSPRIDSGIVLEPTGARNGEYRRIGQAELQDYTSASHVEDSRKGVR</sequence>
<dbReference type="InterPro" id="IPR010730">
    <property type="entry name" value="HET"/>
</dbReference>
<dbReference type="EMBL" id="JAOQAZ010000032">
    <property type="protein sequence ID" value="KAJ4249838.1"/>
    <property type="molecule type" value="Genomic_DNA"/>
</dbReference>